<reference evidence="2" key="2">
    <citation type="journal article" date="2015" name="Data Brief">
        <title>Shoot transcriptome of the giant reed, Arundo donax.</title>
        <authorList>
            <person name="Barrero R.A."/>
            <person name="Guerrero F.D."/>
            <person name="Moolhuijzen P."/>
            <person name="Goolsby J.A."/>
            <person name="Tidwell J."/>
            <person name="Bellgard S.E."/>
            <person name="Bellgard M.I."/>
        </authorList>
    </citation>
    <scope>NUCLEOTIDE SEQUENCE</scope>
    <source>
        <tissue evidence="2">Shoot tissue taken approximately 20 cm above the soil surface</tissue>
    </source>
</reference>
<name>A0A0A9EZ20_ARUDO</name>
<evidence type="ECO:0000256" key="1">
    <source>
        <dbReference type="SAM" id="MobiDB-lite"/>
    </source>
</evidence>
<reference evidence="2" key="1">
    <citation type="submission" date="2014-09" db="EMBL/GenBank/DDBJ databases">
        <authorList>
            <person name="Magalhaes I.L.F."/>
            <person name="Oliveira U."/>
            <person name="Santos F.R."/>
            <person name="Vidigal T.H.D.A."/>
            <person name="Brescovit A.D."/>
            <person name="Santos A.J."/>
        </authorList>
    </citation>
    <scope>NUCLEOTIDE SEQUENCE</scope>
    <source>
        <tissue evidence="2">Shoot tissue taken approximately 20 cm above the soil surface</tissue>
    </source>
</reference>
<evidence type="ECO:0000313" key="2">
    <source>
        <dbReference type="EMBL" id="JAE06025.1"/>
    </source>
</evidence>
<proteinExistence type="predicted"/>
<protein>
    <submittedName>
        <fullName evidence="2">Uncharacterized protein</fullName>
    </submittedName>
</protein>
<sequence>MFSIKLPAKTYRNRKRQDSPLQPSLSKSKRNIRSKNRFLQIPISSKTINGDFY</sequence>
<feature type="region of interest" description="Disordered" evidence="1">
    <location>
        <begin position="1"/>
        <end position="33"/>
    </location>
</feature>
<organism evidence="2">
    <name type="scientific">Arundo donax</name>
    <name type="common">Giant reed</name>
    <name type="synonym">Donax arundinaceus</name>
    <dbReference type="NCBI Taxonomy" id="35708"/>
    <lineage>
        <taxon>Eukaryota</taxon>
        <taxon>Viridiplantae</taxon>
        <taxon>Streptophyta</taxon>
        <taxon>Embryophyta</taxon>
        <taxon>Tracheophyta</taxon>
        <taxon>Spermatophyta</taxon>
        <taxon>Magnoliopsida</taxon>
        <taxon>Liliopsida</taxon>
        <taxon>Poales</taxon>
        <taxon>Poaceae</taxon>
        <taxon>PACMAD clade</taxon>
        <taxon>Arundinoideae</taxon>
        <taxon>Arundineae</taxon>
        <taxon>Arundo</taxon>
    </lineage>
</organism>
<dbReference type="EMBL" id="GBRH01191871">
    <property type="protein sequence ID" value="JAE06025.1"/>
    <property type="molecule type" value="Transcribed_RNA"/>
</dbReference>
<accession>A0A0A9EZ20</accession>
<dbReference type="AlphaFoldDB" id="A0A0A9EZ20"/>